<proteinExistence type="predicted"/>
<keyword evidence="2" id="KW-1185">Reference proteome</keyword>
<dbReference type="OrthoDB" id="5087753at2759"/>
<comment type="caution">
    <text evidence="1">The sequence shown here is derived from an EMBL/GenBank/DDBJ whole genome shotgun (WGS) entry which is preliminary data.</text>
</comment>
<sequence>MNVAVARDVFGTQIPSHVYLDFDMIDDKKPYPLPWYDMPSVGHFEQASSIRVRTQQPRPSEWPRAALADLPPPSFFTCHQNLSAKLRPRHQENDSITPQSLVMITAAFQRKMAPNEETTNVRMQASIVSGLVEKVATAHPLVVTKTEHLATKLVLIWHTFMVTGAKDDSFLDVMTSALENCCPDLKYGPHTRTDGKTAFFNFDNDINEEQAVELIREMSTVNGDLTNVNSGLVMDAHKALRTSARIARGNADNVEEDEKLGHELPFNAILFFLDCCRDTIKPDFDERAILDAVMTALHYSKLYSKNCPRTSLQEAVAIEPTVSQPVTANNFRIILLALKSYLEGAIAHEERVIESVAHQHGGLLKHHSMDALMERLGNAVDTAAATSLFEQLGVLHALQYGAAMTRASRSHGEIIALIDQMLHLVEKEDTR</sequence>
<protein>
    <submittedName>
        <fullName evidence="1">Uncharacterized protein</fullName>
    </submittedName>
</protein>
<organism evidence="1 2">
    <name type="scientific">Fusarium longipes</name>
    <dbReference type="NCBI Taxonomy" id="694270"/>
    <lineage>
        <taxon>Eukaryota</taxon>
        <taxon>Fungi</taxon>
        <taxon>Dikarya</taxon>
        <taxon>Ascomycota</taxon>
        <taxon>Pezizomycotina</taxon>
        <taxon>Sordariomycetes</taxon>
        <taxon>Hypocreomycetidae</taxon>
        <taxon>Hypocreales</taxon>
        <taxon>Nectriaceae</taxon>
        <taxon>Fusarium</taxon>
    </lineage>
</organism>
<reference evidence="1 2" key="1">
    <citation type="journal article" date="2018" name="PLoS Pathog.">
        <title>Evolution of structural diversity of trichothecenes, a family of toxins produced by plant pathogenic and entomopathogenic fungi.</title>
        <authorList>
            <person name="Proctor R.H."/>
            <person name="McCormick S.P."/>
            <person name="Kim H.S."/>
            <person name="Cardoza R.E."/>
            <person name="Stanley A.M."/>
            <person name="Lindo L."/>
            <person name="Kelly A."/>
            <person name="Brown D.W."/>
            <person name="Lee T."/>
            <person name="Vaughan M.M."/>
            <person name="Alexander N.J."/>
            <person name="Busman M."/>
            <person name="Gutierrez S."/>
        </authorList>
    </citation>
    <scope>NUCLEOTIDE SEQUENCE [LARGE SCALE GENOMIC DNA]</scope>
    <source>
        <strain evidence="1 2">NRRL 20695</strain>
    </source>
</reference>
<gene>
    <name evidence="1" type="ORF">FLONG3_1330</name>
</gene>
<name>A0A395T7T4_9HYPO</name>
<dbReference type="EMBL" id="PXOG01000029">
    <property type="protein sequence ID" value="RGP80496.1"/>
    <property type="molecule type" value="Genomic_DNA"/>
</dbReference>
<evidence type="ECO:0000313" key="1">
    <source>
        <dbReference type="EMBL" id="RGP80496.1"/>
    </source>
</evidence>
<evidence type="ECO:0000313" key="2">
    <source>
        <dbReference type="Proteomes" id="UP000266234"/>
    </source>
</evidence>
<accession>A0A395T7T4</accession>
<dbReference type="AlphaFoldDB" id="A0A395T7T4"/>
<dbReference type="Proteomes" id="UP000266234">
    <property type="component" value="Unassembled WGS sequence"/>
</dbReference>